<dbReference type="Proteomes" id="UP001341840">
    <property type="component" value="Unassembled WGS sequence"/>
</dbReference>
<feature type="domain" description="Apple" evidence="7">
    <location>
        <begin position="264"/>
        <end position="349"/>
    </location>
</feature>
<dbReference type="Gene3D" id="1.10.510.10">
    <property type="entry name" value="Transferase(Phosphotransferase) domain 1"/>
    <property type="match status" value="1"/>
</dbReference>
<dbReference type="EMBL" id="JASCZI010182385">
    <property type="protein sequence ID" value="MED6187786.1"/>
    <property type="molecule type" value="Genomic_DNA"/>
</dbReference>
<dbReference type="CDD" id="cd00028">
    <property type="entry name" value="B_lectin"/>
    <property type="match status" value="1"/>
</dbReference>
<keyword evidence="3" id="KW-0325">Glycoprotein</keyword>
<reference evidence="8 9" key="1">
    <citation type="journal article" date="2023" name="Plants (Basel)">
        <title>Bridging the Gap: Combining Genomics and Transcriptomics Approaches to Understand Stylosanthes scabra, an Orphan Legume from the Brazilian Caatinga.</title>
        <authorList>
            <person name="Ferreira-Neto J.R.C."/>
            <person name="da Silva M.D."/>
            <person name="Binneck E."/>
            <person name="de Melo N.F."/>
            <person name="da Silva R.H."/>
            <person name="de Melo A.L.T.M."/>
            <person name="Pandolfi V."/>
            <person name="Bustamante F.O."/>
            <person name="Brasileiro-Vidal A.C."/>
            <person name="Benko-Iseppon A.M."/>
        </authorList>
    </citation>
    <scope>NUCLEOTIDE SEQUENCE [LARGE SCALE GENOMIC DNA]</scope>
    <source>
        <tissue evidence="8">Leaves</tissue>
    </source>
</reference>
<keyword evidence="4" id="KW-1133">Transmembrane helix</keyword>
<keyword evidence="4" id="KW-0472">Membrane</keyword>
<evidence type="ECO:0000259" key="5">
    <source>
        <dbReference type="PROSITE" id="PS50011"/>
    </source>
</evidence>
<dbReference type="InterPro" id="IPR020635">
    <property type="entry name" value="Tyr_kinase_cat_dom"/>
</dbReference>
<dbReference type="InterPro" id="IPR003609">
    <property type="entry name" value="Pan_app"/>
</dbReference>
<dbReference type="PROSITE" id="PS50927">
    <property type="entry name" value="BULB_LECTIN"/>
    <property type="match status" value="1"/>
</dbReference>
<evidence type="ECO:0000259" key="7">
    <source>
        <dbReference type="PROSITE" id="PS50948"/>
    </source>
</evidence>
<keyword evidence="4" id="KW-0812">Transmembrane</keyword>
<evidence type="ECO:0000313" key="9">
    <source>
        <dbReference type="Proteomes" id="UP001341840"/>
    </source>
</evidence>
<sequence length="543" mass="61615">MYAVVWVANRDIPINGSSGILTMNSTGNLVLTQNRTVVWYTTTTAARKQAHNPVVELLDSGNLVVRNDGEEANTEEYLWQSFDYPTDTYFPGMKVGRDLKNGFDWGLTSWKSQDDPSPGDISWGLVLSGYPEFSIMNRTTKICRIGPWNGMYFTGYTEQKFQSGFGITYVSNKDEIFYTYSSKNVISRVVINSTTYVWMEKQQKWDIYYVLPGDVCDTYGLCGTNSNCITTDPRICQCLKGFSPIAWNSSHWDQGCARNEPLSCNGTSSSDGFVKYTSLKQPDTQHTKLDENINLDECRNLCLKNCSCMALANSDIRRGGSGCVMWFGDLIDLKLFPNREQILYIRMPASELELQHERKKRVIIASIISAICGVLLLCMYVIYRVRRNIAEKSKTEEYTDEGYMKDTDLPLFDLLTINIATNKFSFINKIGQGGFGPVYKGKLADEQEIAVKRLSHSSGQGMAELITEVKLISKLQHRNLVKLLGCCIQGEEKLLVYEYVFNGSLDTFTFDQTKSKLLDWPQRFNIIFGIVRGLLYLFTKILD</sequence>
<dbReference type="CDD" id="cd01098">
    <property type="entry name" value="PAN_AP_plant"/>
    <property type="match status" value="1"/>
</dbReference>
<dbReference type="Gene3D" id="2.90.10.10">
    <property type="entry name" value="Bulb-type lectin domain"/>
    <property type="match status" value="1"/>
</dbReference>
<keyword evidence="1" id="KW-0732">Signal</keyword>
<dbReference type="InterPro" id="IPR001480">
    <property type="entry name" value="Bulb-type_lectin_dom"/>
</dbReference>
<dbReference type="SMART" id="SM00473">
    <property type="entry name" value="PAN_AP"/>
    <property type="match status" value="1"/>
</dbReference>
<gene>
    <name evidence="8" type="ORF">PIB30_079805</name>
</gene>
<dbReference type="PANTHER" id="PTHR32444:SF234">
    <property type="entry name" value="RECEPTOR-LIKE SERINE_THREONINE-PROTEIN KINASE"/>
    <property type="match status" value="1"/>
</dbReference>
<dbReference type="Pfam" id="PF07714">
    <property type="entry name" value="PK_Tyr_Ser-Thr"/>
    <property type="match status" value="1"/>
</dbReference>
<evidence type="ECO:0000256" key="2">
    <source>
        <dbReference type="ARBA" id="ARBA00023157"/>
    </source>
</evidence>
<keyword evidence="9" id="KW-1185">Reference proteome</keyword>
<dbReference type="PROSITE" id="PS50011">
    <property type="entry name" value="PROTEIN_KINASE_DOM"/>
    <property type="match status" value="1"/>
</dbReference>
<dbReference type="SUPFAM" id="SSF56112">
    <property type="entry name" value="Protein kinase-like (PK-like)"/>
    <property type="match status" value="1"/>
</dbReference>
<feature type="domain" description="Bulb-type lectin" evidence="6">
    <location>
        <begin position="1"/>
        <end position="78"/>
    </location>
</feature>
<dbReference type="InterPro" id="IPR011009">
    <property type="entry name" value="Kinase-like_dom_sf"/>
</dbReference>
<dbReference type="Pfam" id="PF01453">
    <property type="entry name" value="B_lectin"/>
    <property type="match status" value="1"/>
</dbReference>
<dbReference type="PROSITE" id="PS50948">
    <property type="entry name" value="PAN"/>
    <property type="match status" value="1"/>
</dbReference>
<dbReference type="InterPro" id="IPR001245">
    <property type="entry name" value="Ser-Thr/Tyr_kinase_cat_dom"/>
</dbReference>
<accession>A0ABU6WPI5</accession>
<feature type="domain" description="Protein kinase" evidence="5">
    <location>
        <begin position="424"/>
        <end position="543"/>
    </location>
</feature>
<dbReference type="SMART" id="SM00108">
    <property type="entry name" value="B_lectin"/>
    <property type="match status" value="1"/>
</dbReference>
<dbReference type="InterPro" id="IPR036426">
    <property type="entry name" value="Bulb-type_lectin_dom_sf"/>
</dbReference>
<name>A0ABU6WPI5_9FABA</name>
<dbReference type="Pfam" id="PF08276">
    <property type="entry name" value="PAN_2"/>
    <property type="match status" value="1"/>
</dbReference>
<dbReference type="Pfam" id="PF00954">
    <property type="entry name" value="S_locus_glycop"/>
    <property type="match status" value="1"/>
</dbReference>
<dbReference type="InterPro" id="IPR000858">
    <property type="entry name" value="S_locus_glycoprot_dom"/>
</dbReference>
<evidence type="ECO:0000313" key="8">
    <source>
        <dbReference type="EMBL" id="MED6187786.1"/>
    </source>
</evidence>
<comment type="caution">
    <text evidence="8">The sequence shown here is derived from an EMBL/GenBank/DDBJ whole genome shotgun (WGS) entry which is preliminary data.</text>
</comment>
<evidence type="ECO:0000259" key="6">
    <source>
        <dbReference type="PROSITE" id="PS50927"/>
    </source>
</evidence>
<evidence type="ECO:0000256" key="3">
    <source>
        <dbReference type="ARBA" id="ARBA00023180"/>
    </source>
</evidence>
<proteinExistence type="predicted"/>
<evidence type="ECO:0000256" key="4">
    <source>
        <dbReference type="SAM" id="Phobius"/>
    </source>
</evidence>
<dbReference type="SMART" id="SM00219">
    <property type="entry name" value="TyrKc"/>
    <property type="match status" value="1"/>
</dbReference>
<organism evidence="8 9">
    <name type="scientific">Stylosanthes scabra</name>
    <dbReference type="NCBI Taxonomy" id="79078"/>
    <lineage>
        <taxon>Eukaryota</taxon>
        <taxon>Viridiplantae</taxon>
        <taxon>Streptophyta</taxon>
        <taxon>Embryophyta</taxon>
        <taxon>Tracheophyta</taxon>
        <taxon>Spermatophyta</taxon>
        <taxon>Magnoliopsida</taxon>
        <taxon>eudicotyledons</taxon>
        <taxon>Gunneridae</taxon>
        <taxon>Pentapetalae</taxon>
        <taxon>rosids</taxon>
        <taxon>fabids</taxon>
        <taxon>Fabales</taxon>
        <taxon>Fabaceae</taxon>
        <taxon>Papilionoideae</taxon>
        <taxon>50 kb inversion clade</taxon>
        <taxon>dalbergioids sensu lato</taxon>
        <taxon>Dalbergieae</taxon>
        <taxon>Pterocarpus clade</taxon>
        <taxon>Stylosanthes</taxon>
    </lineage>
</organism>
<protein>
    <submittedName>
        <fullName evidence="8">Uncharacterized protein</fullName>
    </submittedName>
</protein>
<evidence type="ECO:0000256" key="1">
    <source>
        <dbReference type="ARBA" id="ARBA00022729"/>
    </source>
</evidence>
<feature type="transmembrane region" description="Helical" evidence="4">
    <location>
        <begin position="362"/>
        <end position="383"/>
    </location>
</feature>
<dbReference type="SUPFAM" id="SSF51110">
    <property type="entry name" value="alpha-D-mannose-specific plant lectins"/>
    <property type="match status" value="1"/>
</dbReference>
<dbReference type="Gene3D" id="3.50.4.10">
    <property type="entry name" value="Hepatocyte Growth Factor"/>
    <property type="match status" value="1"/>
</dbReference>
<dbReference type="PANTHER" id="PTHR32444">
    <property type="entry name" value="BULB-TYPE LECTIN DOMAIN-CONTAINING PROTEIN"/>
    <property type="match status" value="1"/>
</dbReference>
<keyword evidence="2" id="KW-1015">Disulfide bond</keyword>
<dbReference type="InterPro" id="IPR000719">
    <property type="entry name" value="Prot_kinase_dom"/>
</dbReference>